<name>A0A2M9Y7D4_9LEPT</name>
<evidence type="ECO:0000313" key="2">
    <source>
        <dbReference type="Proteomes" id="UP000231926"/>
    </source>
</evidence>
<dbReference type="Pfam" id="PF22091">
    <property type="entry name" value="DUF6941"/>
    <property type="match status" value="1"/>
</dbReference>
<protein>
    <submittedName>
        <fullName evidence="1">Uncharacterized protein</fullName>
    </submittedName>
</protein>
<dbReference type="AlphaFoldDB" id="A0A2M9Y7D4"/>
<dbReference type="EMBL" id="NPDR01000022">
    <property type="protein sequence ID" value="PJZ47474.1"/>
    <property type="molecule type" value="Genomic_DNA"/>
</dbReference>
<accession>A0A2M9Y7D4</accession>
<gene>
    <name evidence="1" type="ORF">CH362_19000</name>
</gene>
<comment type="caution">
    <text evidence="1">The sequence shown here is derived from an EMBL/GenBank/DDBJ whole genome shotgun (WGS) entry which is preliminary data.</text>
</comment>
<evidence type="ECO:0000313" key="1">
    <source>
        <dbReference type="EMBL" id="PJZ47474.1"/>
    </source>
</evidence>
<dbReference type="InterPro" id="IPR054221">
    <property type="entry name" value="DUF6941"/>
</dbReference>
<sequence length="128" mass="14345">MDKIIGIYFCETAIVDSRTNQLSLISIFEELALPALPAVLAKISLVIILENGNPHVSDSEDTPITIEIYNNDKKLYEQHSRIKYLGKTYARLIMQLNGLPIREVGQLTITTKTSSSTEKKELPIKLLS</sequence>
<keyword evidence="2" id="KW-1185">Reference proteome</keyword>
<reference evidence="1 2" key="1">
    <citation type="submission" date="2017-07" db="EMBL/GenBank/DDBJ databases">
        <title>Leptospira spp. isolated from tropical soils.</title>
        <authorList>
            <person name="Thibeaux R."/>
            <person name="Iraola G."/>
            <person name="Ferres I."/>
            <person name="Bierque E."/>
            <person name="Girault D."/>
            <person name="Soupe-Gilbert M.-E."/>
            <person name="Picardeau M."/>
            <person name="Goarant C."/>
        </authorList>
    </citation>
    <scope>NUCLEOTIDE SEQUENCE [LARGE SCALE GENOMIC DNA]</scope>
    <source>
        <strain evidence="1 2">FH4-C-A2</strain>
    </source>
</reference>
<proteinExistence type="predicted"/>
<dbReference type="OrthoDB" id="9971979at2"/>
<organism evidence="1 2">
    <name type="scientific">Leptospira saintgironsiae</name>
    <dbReference type="NCBI Taxonomy" id="2023183"/>
    <lineage>
        <taxon>Bacteria</taxon>
        <taxon>Pseudomonadati</taxon>
        <taxon>Spirochaetota</taxon>
        <taxon>Spirochaetia</taxon>
        <taxon>Leptospirales</taxon>
        <taxon>Leptospiraceae</taxon>
        <taxon>Leptospira</taxon>
    </lineage>
</organism>
<dbReference type="RefSeq" id="WP_100711889.1">
    <property type="nucleotide sequence ID" value="NZ_NPDR01000022.1"/>
</dbReference>
<dbReference type="Proteomes" id="UP000231926">
    <property type="component" value="Unassembled WGS sequence"/>
</dbReference>